<dbReference type="AlphaFoldDB" id="Q5QL19"/>
<protein>
    <submittedName>
        <fullName evidence="1">Uncharacterized protein</fullName>
    </submittedName>
</protein>
<gene>
    <name evidence="1" type="primary">P0591A03.6</name>
</gene>
<dbReference type="Proteomes" id="UP000000763">
    <property type="component" value="Chromosome 9"/>
</dbReference>
<reference evidence="2" key="2">
    <citation type="journal article" date="2008" name="Nucleic Acids Res.">
        <title>The rice annotation project database (RAP-DB): 2008 update.</title>
        <authorList>
            <consortium name="The rice annotation project (RAP)"/>
        </authorList>
    </citation>
    <scope>GENOME REANNOTATION</scope>
    <source>
        <strain evidence="2">cv. Nipponbare</strain>
    </source>
</reference>
<organism evidence="1 2">
    <name type="scientific">Oryza sativa subsp. japonica</name>
    <name type="common">Rice</name>
    <dbReference type="NCBI Taxonomy" id="39947"/>
    <lineage>
        <taxon>Eukaryota</taxon>
        <taxon>Viridiplantae</taxon>
        <taxon>Streptophyta</taxon>
        <taxon>Embryophyta</taxon>
        <taxon>Tracheophyta</taxon>
        <taxon>Spermatophyta</taxon>
        <taxon>Magnoliopsida</taxon>
        <taxon>Liliopsida</taxon>
        <taxon>Poales</taxon>
        <taxon>Poaceae</taxon>
        <taxon>BOP clade</taxon>
        <taxon>Oryzoideae</taxon>
        <taxon>Oryzeae</taxon>
        <taxon>Oryzinae</taxon>
        <taxon>Oryza</taxon>
        <taxon>Oryza sativa</taxon>
    </lineage>
</organism>
<dbReference type="EMBL" id="AP006526">
    <property type="protein sequence ID" value="BAD73843.1"/>
    <property type="molecule type" value="Genomic_DNA"/>
</dbReference>
<evidence type="ECO:0000313" key="1">
    <source>
        <dbReference type="EMBL" id="BAD73843.1"/>
    </source>
</evidence>
<accession>Q5QL19</accession>
<proteinExistence type="predicted"/>
<reference evidence="2" key="1">
    <citation type="journal article" date="2005" name="Nature">
        <title>The map-based sequence of the rice genome.</title>
        <authorList>
            <consortium name="International rice genome sequencing project (IRGSP)"/>
            <person name="Matsumoto T."/>
            <person name="Wu J."/>
            <person name="Kanamori H."/>
            <person name="Katayose Y."/>
            <person name="Fujisawa M."/>
            <person name="Namiki N."/>
            <person name="Mizuno H."/>
            <person name="Yamamoto K."/>
            <person name="Antonio B.A."/>
            <person name="Baba T."/>
            <person name="Sakata K."/>
            <person name="Nagamura Y."/>
            <person name="Aoki H."/>
            <person name="Arikawa K."/>
            <person name="Arita K."/>
            <person name="Bito T."/>
            <person name="Chiden Y."/>
            <person name="Fujitsuka N."/>
            <person name="Fukunaka R."/>
            <person name="Hamada M."/>
            <person name="Harada C."/>
            <person name="Hayashi A."/>
            <person name="Hijishita S."/>
            <person name="Honda M."/>
            <person name="Hosokawa S."/>
            <person name="Ichikawa Y."/>
            <person name="Idonuma A."/>
            <person name="Iijima M."/>
            <person name="Ikeda M."/>
            <person name="Ikeno M."/>
            <person name="Ito K."/>
            <person name="Ito S."/>
            <person name="Ito T."/>
            <person name="Ito Y."/>
            <person name="Ito Y."/>
            <person name="Iwabuchi A."/>
            <person name="Kamiya K."/>
            <person name="Karasawa W."/>
            <person name="Kurita K."/>
            <person name="Katagiri S."/>
            <person name="Kikuta A."/>
            <person name="Kobayashi H."/>
            <person name="Kobayashi N."/>
            <person name="Machita K."/>
            <person name="Maehara T."/>
            <person name="Masukawa M."/>
            <person name="Mizubayashi T."/>
            <person name="Mukai Y."/>
            <person name="Nagasaki H."/>
            <person name="Nagata Y."/>
            <person name="Naito S."/>
            <person name="Nakashima M."/>
            <person name="Nakama Y."/>
            <person name="Nakamichi Y."/>
            <person name="Nakamura M."/>
            <person name="Meguro A."/>
            <person name="Negishi M."/>
            <person name="Ohta I."/>
            <person name="Ohta T."/>
            <person name="Okamoto M."/>
            <person name="Ono N."/>
            <person name="Saji S."/>
            <person name="Sakaguchi M."/>
            <person name="Sakai K."/>
            <person name="Shibata M."/>
            <person name="Shimokawa T."/>
            <person name="Song J."/>
            <person name="Takazaki Y."/>
            <person name="Terasawa K."/>
            <person name="Tsugane M."/>
            <person name="Tsuji K."/>
            <person name="Ueda S."/>
            <person name="Waki K."/>
            <person name="Yamagata H."/>
            <person name="Yamamoto M."/>
            <person name="Yamamoto S."/>
            <person name="Yamane H."/>
            <person name="Yoshiki S."/>
            <person name="Yoshihara R."/>
            <person name="Yukawa K."/>
            <person name="Zhong H."/>
            <person name="Yano M."/>
            <person name="Yuan Q."/>
            <person name="Ouyang S."/>
            <person name="Liu J."/>
            <person name="Jones K.M."/>
            <person name="Gansberger K."/>
            <person name="Moffat K."/>
            <person name="Hill J."/>
            <person name="Bera J."/>
            <person name="Fadrosh D."/>
            <person name="Jin S."/>
            <person name="Johri S."/>
            <person name="Kim M."/>
            <person name="Overton L."/>
            <person name="Reardon M."/>
            <person name="Tsitrin T."/>
            <person name="Vuong H."/>
            <person name="Weaver B."/>
            <person name="Ciecko A."/>
            <person name="Tallon L."/>
            <person name="Jackson J."/>
            <person name="Pai G."/>
            <person name="Aken S.V."/>
            <person name="Utterback T."/>
            <person name="Reidmuller S."/>
            <person name="Feldblyum T."/>
            <person name="Hsiao J."/>
            <person name="Zismann V."/>
            <person name="Iobst S."/>
            <person name="de Vazeille A.R."/>
            <person name="Buell C.R."/>
            <person name="Ying K."/>
            <person name="Li Y."/>
            <person name="Lu T."/>
            <person name="Huang Y."/>
            <person name="Zhao Q."/>
            <person name="Feng Q."/>
            <person name="Zhang L."/>
            <person name="Zhu J."/>
            <person name="Weng Q."/>
            <person name="Mu J."/>
            <person name="Lu Y."/>
            <person name="Fan D."/>
            <person name="Liu Y."/>
            <person name="Guan J."/>
            <person name="Zhang Y."/>
            <person name="Yu S."/>
            <person name="Liu X."/>
            <person name="Zhang Y."/>
            <person name="Hong G."/>
            <person name="Han B."/>
            <person name="Choisne N."/>
            <person name="Demange N."/>
            <person name="Orjeda G."/>
            <person name="Samain S."/>
            <person name="Cattolico L."/>
            <person name="Pelletier E."/>
            <person name="Couloux A."/>
            <person name="Segurens B."/>
            <person name="Wincker P."/>
            <person name="D'Hont A."/>
            <person name="Scarpelli C."/>
            <person name="Weissenbach J."/>
            <person name="Salanoubat M."/>
            <person name="Quetier F."/>
            <person name="Yu Y."/>
            <person name="Kim H.R."/>
            <person name="Rambo T."/>
            <person name="Currie J."/>
            <person name="Collura K."/>
            <person name="Luo M."/>
            <person name="Yang T."/>
            <person name="Ammiraju J.S.S."/>
            <person name="Engler F."/>
            <person name="Soderlund C."/>
            <person name="Wing R.A."/>
            <person name="Palmer L.E."/>
            <person name="de la Bastide M."/>
            <person name="Spiegel L."/>
            <person name="Nascimento L."/>
            <person name="Zutavern T."/>
            <person name="O'Shaughnessy A."/>
            <person name="Dike S."/>
            <person name="Dedhia N."/>
            <person name="Preston R."/>
            <person name="Balija V."/>
            <person name="McCombie W.R."/>
            <person name="Chow T."/>
            <person name="Chen H."/>
            <person name="Chung M."/>
            <person name="Chen C."/>
            <person name="Shaw J."/>
            <person name="Wu H."/>
            <person name="Hsiao K."/>
            <person name="Chao Y."/>
            <person name="Chu M."/>
            <person name="Cheng C."/>
            <person name="Hour A."/>
            <person name="Lee P."/>
            <person name="Lin S."/>
            <person name="Lin Y."/>
            <person name="Liou J."/>
            <person name="Liu S."/>
            <person name="Hsing Y."/>
            <person name="Raghuvanshi S."/>
            <person name="Mohanty A."/>
            <person name="Bharti A.K."/>
            <person name="Gaur A."/>
            <person name="Gupta V."/>
            <person name="Kumar D."/>
            <person name="Ravi V."/>
            <person name="Vij S."/>
            <person name="Kapur A."/>
            <person name="Khurana P."/>
            <person name="Khurana P."/>
            <person name="Khurana J.P."/>
            <person name="Tyagi A.K."/>
            <person name="Gaikwad K."/>
            <person name="Singh A."/>
            <person name="Dalal V."/>
            <person name="Srivastava S."/>
            <person name="Dixit A."/>
            <person name="Pal A.K."/>
            <person name="Ghazi I.A."/>
            <person name="Yadav M."/>
            <person name="Pandit A."/>
            <person name="Bhargava A."/>
            <person name="Sureshbabu K."/>
            <person name="Batra K."/>
            <person name="Sharma T.R."/>
            <person name="Mohapatra T."/>
            <person name="Singh N.K."/>
            <person name="Messing J."/>
            <person name="Nelson A.B."/>
            <person name="Fuks G."/>
            <person name="Kavchok S."/>
            <person name="Keizer G."/>
            <person name="Linton E."/>
            <person name="Llaca V."/>
            <person name="Song R."/>
            <person name="Tanyolac B."/>
            <person name="Young S."/>
            <person name="Ho-Il K."/>
            <person name="Hahn J.H."/>
            <person name="Sangsakoo G."/>
            <person name="Vanavichit A."/>
            <person name="de Mattos Luiz.A.T."/>
            <person name="Zimmer P.D."/>
            <person name="Malone G."/>
            <person name="Dellagostin O."/>
            <person name="de Oliveira A.C."/>
            <person name="Bevan M."/>
            <person name="Bancroft I."/>
            <person name="Minx P."/>
            <person name="Cordum H."/>
            <person name="Wilson R."/>
            <person name="Cheng Z."/>
            <person name="Jin W."/>
            <person name="Jiang J."/>
            <person name="Leong S.A."/>
            <person name="Iwama H."/>
            <person name="Gojobori T."/>
            <person name="Itoh T."/>
            <person name="Niimura Y."/>
            <person name="Fujii Y."/>
            <person name="Habara T."/>
            <person name="Sakai H."/>
            <person name="Sato Y."/>
            <person name="Wilson G."/>
            <person name="Kumar K."/>
            <person name="McCouch S."/>
            <person name="Juretic N."/>
            <person name="Hoen D."/>
            <person name="Wright S."/>
            <person name="Bruskiewich R."/>
            <person name="Bureau T."/>
            <person name="Miyao A."/>
            <person name="Hirochika H."/>
            <person name="Nishikawa T."/>
            <person name="Kadowaki K."/>
            <person name="Sugiura M."/>
            <person name="Burr B."/>
            <person name="Sasaki T."/>
        </authorList>
    </citation>
    <scope>NUCLEOTIDE SEQUENCE [LARGE SCALE GENOMIC DNA]</scope>
    <source>
        <strain evidence="2">cv. Nipponbare</strain>
    </source>
</reference>
<evidence type="ECO:0000313" key="2">
    <source>
        <dbReference type="Proteomes" id="UP000000763"/>
    </source>
</evidence>
<name>Q5QL19_ORYSJ</name>
<sequence length="61" mass="6424">MAGAIPCHKRRSATGYKPVVRSPRFFGATADERQGEGVTVTLEDTAVLGLATEVAEASFCP</sequence>